<gene>
    <name evidence="2" type="ORF">D9Q98_009205</name>
</gene>
<dbReference type="OrthoDB" id="537655at2759"/>
<reference evidence="2" key="2">
    <citation type="submission" date="2020-11" db="EMBL/GenBank/DDBJ databases">
        <authorList>
            <person name="Cecchin M."/>
            <person name="Marcolungo L."/>
            <person name="Rossato M."/>
            <person name="Girolomoni L."/>
            <person name="Cosentino E."/>
            <person name="Cuine S."/>
            <person name="Li-Beisson Y."/>
            <person name="Delledonne M."/>
            <person name="Ballottari M."/>
        </authorList>
    </citation>
    <scope>NUCLEOTIDE SEQUENCE</scope>
    <source>
        <strain evidence="2">211/11P</strain>
        <tissue evidence="2">Whole cell</tissue>
    </source>
</reference>
<comment type="caution">
    <text evidence="2">The sequence shown here is derived from an EMBL/GenBank/DDBJ whole genome shotgun (WGS) entry which is preliminary data.</text>
</comment>
<feature type="transmembrane region" description="Helical" evidence="1">
    <location>
        <begin position="24"/>
        <end position="41"/>
    </location>
</feature>
<name>A0A9D4TP08_CHLVU</name>
<protein>
    <submittedName>
        <fullName evidence="2">Uncharacterized protein</fullName>
    </submittedName>
</protein>
<organism evidence="2 3">
    <name type="scientific">Chlorella vulgaris</name>
    <name type="common">Green alga</name>
    <dbReference type="NCBI Taxonomy" id="3077"/>
    <lineage>
        <taxon>Eukaryota</taxon>
        <taxon>Viridiplantae</taxon>
        <taxon>Chlorophyta</taxon>
        <taxon>core chlorophytes</taxon>
        <taxon>Trebouxiophyceae</taxon>
        <taxon>Chlorellales</taxon>
        <taxon>Chlorellaceae</taxon>
        <taxon>Chlorella clade</taxon>
        <taxon>Chlorella</taxon>
    </lineage>
</organism>
<dbReference type="EMBL" id="SIDB01000007">
    <property type="protein sequence ID" value="KAI3430793.1"/>
    <property type="molecule type" value="Genomic_DNA"/>
</dbReference>
<dbReference type="AlphaFoldDB" id="A0A9D4TP08"/>
<reference evidence="2" key="1">
    <citation type="journal article" date="2019" name="Plant J.">
        <title>Chlorella vulgaris genome assembly and annotation reveals the molecular basis for metabolic acclimation to high light conditions.</title>
        <authorList>
            <person name="Cecchin M."/>
            <person name="Marcolungo L."/>
            <person name="Rossato M."/>
            <person name="Girolomoni L."/>
            <person name="Cosentino E."/>
            <person name="Cuine S."/>
            <person name="Li-Beisson Y."/>
            <person name="Delledonne M."/>
            <person name="Ballottari M."/>
        </authorList>
    </citation>
    <scope>NUCLEOTIDE SEQUENCE</scope>
    <source>
        <strain evidence="2">211/11P</strain>
    </source>
</reference>
<evidence type="ECO:0000256" key="1">
    <source>
        <dbReference type="SAM" id="Phobius"/>
    </source>
</evidence>
<evidence type="ECO:0000313" key="2">
    <source>
        <dbReference type="EMBL" id="KAI3430793.1"/>
    </source>
</evidence>
<proteinExistence type="predicted"/>
<keyword evidence="3" id="KW-1185">Reference proteome</keyword>
<evidence type="ECO:0000313" key="3">
    <source>
        <dbReference type="Proteomes" id="UP001055712"/>
    </source>
</evidence>
<sequence>MAHRASPIRGMISDAFGVRGRRNLMAWAVAGGIAYYLYIVPERKRDEEQQRVREQARQWAEAAAAAAEQKK</sequence>
<dbReference type="Proteomes" id="UP001055712">
    <property type="component" value="Unassembled WGS sequence"/>
</dbReference>
<keyword evidence="1" id="KW-0472">Membrane</keyword>
<accession>A0A9D4TP08</accession>
<keyword evidence="1" id="KW-1133">Transmembrane helix</keyword>
<keyword evidence="1" id="KW-0812">Transmembrane</keyword>